<dbReference type="GO" id="GO:0046421">
    <property type="term" value="F:methylisocitrate lyase activity"/>
    <property type="evidence" value="ECO:0007669"/>
    <property type="project" value="UniProtKB-EC"/>
</dbReference>
<accession>A0AAN6TIC0</accession>
<dbReference type="GeneID" id="89940744"/>
<dbReference type="InterPro" id="IPR040442">
    <property type="entry name" value="Pyrv_kinase-like_dom_sf"/>
</dbReference>
<name>A0AAN6TIC0_9PEZI</name>
<dbReference type="EMBL" id="MU853335">
    <property type="protein sequence ID" value="KAK4115019.1"/>
    <property type="molecule type" value="Genomic_DNA"/>
</dbReference>
<organism evidence="2 3">
    <name type="scientific">Canariomyces notabilis</name>
    <dbReference type="NCBI Taxonomy" id="2074819"/>
    <lineage>
        <taxon>Eukaryota</taxon>
        <taxon>Fungi</taxon>
        <taxon>Dikarya</taxon>
        <taxon>Ascomycota</taxon>
        <taxon>Pezizomycotina</taxon>
        <taxon>Sordariomycetes</taxon>
        <taxon>Sordariomycetidae</taxon>
        <taxon>Sordariales</taxon>
        <taxon>Chaetomiaceae</taxon>
        <taxon>Canariomyces</taxon>
    </lineage>
</organism>
<proteinExistence type="predicted"/>
<reference evidence="2" key="1">
    <citation type="journal article" date="2023" name="Mol. Phylogenet. Evol.">
        <title>Genome-scale phylogeny and comparative genomics of the fungal order Sordariales.</title>
        <authorList>
            <person name="Hensen N."/>
            <person name="Bonometti L."/>
            <person name="Westerberg I."/>
            <person name="Brannstrom I.O."/>
            <person name="Guillou S."/>
            <person name="Cros-Aarteil S."/>
            <person name="Calhoun S."/>
            <person name="Haridas S."/>
            <person name="Kuo A."/>
            <person name="Mondo S."/>
            <person name="Pangilinan J."/>
            <person name="Riley R."/>
            <person name="LaButti K."/>
            <person name="Andreopoulos B."/>
            <person name="Lipzen A."/>
            <person name="Chen C."/>
            <person name="Yan M."/>
            <person name="Daum C."/>
            <person name="Ng V."/>
            <person name="Clum A."/>
            <person name="Steindorff A."/>
            <person name="Ohm R.A."/>
            <person name="Martin F."/>
            <person name="Silar P."/>
            <person name="Natvig D.O."/>
            <person name="Lalanne C."/>
            <person name="Gautier V."/>
            <person name="Ament-Velasquez S.L."/>
            <person name="Kruys A."/>
            <person name="Hutchinson M.I."/>
            <person name="Powell A.J."/>
            <person name="Barry K."/>
            <person name="Miller A.N."/>
            <person name="Grigoriev I.V."/>
            <person name="Debuchy R."/>
            <person name="Gladieux P."/>
            <person name="Hiltunen Thoren M."/>
            <person name="Johannesson H."/>
        </authorList>
    </citation>
    <scope>NUCLEOTIDE SEQUENCE</scope>
    <source>
        <strain evidence="2">CBS 508.74</strain>
    </source>
</reference>
<comment type="catalytic activity">
    <reaction evidence="1">
        <text>(2S,3R)-3-hydroxybutane-1,2,3-tricarboxylate = pyruvate + succinate</text>
        <dbReference type="Rhea" id="RHEA:16809"/>
        <dbReference type="ChEBI" id="CHEBI:15361"/>
        <dbReference type="ChEBI" id="CHEBI:30031"/>
        <dbReference type="ChEBI" id="CHEBI:57429"/>
        <dbReference type="EC" id="4.1.3.30"/>
    </reaction>
</comment>
<reference evidence="2" key="2">
    <citation type="submission" date="2023-05" db="EMBL/GenBank/DDBJ databases">
        <authorList>
            <consortium name="Lawrence Berkeley National Laboratory"/>
            <person name="Steindorff A."/>
            <person name="Hensen N."/>
            <person name="Bonometti L."/>
            <person name="Westerberg I."/>
            <person name="Brannstrom I.O."/>
            <person name="Guillou S."/>
            <person name="Cros-Aarteil S."/>
            <person name="Calhoun S."/>
            <person name="Haridas S."/>
            <person name="Kuo A."/>
            <person name="Mondo S."/>
            <person name="Pangilinan J."/>
            <person name="Riley R."/>
            <person name="Labutti K."/>
            <person name="Andreopoulos B."/>
            <person name="Lipzen A."/>
            <person name="Chen C."/>
            <person name="Yanf M."/>
            <person name="Daum C."/>
            <person name="Ng V."/>
            <person name="Clum A."/>
            <person name="Ohm R."/>
            <person name="Martin F."/>
            <person name="Silar P."/>
            <person name="Natvig D."/>
            <person name="Lalanne C."/>
            <person name="Gautier V."/>
            <person name="Ament-Velasquez S.L."/>
            <person name="Kruys A."/>
            <person name="Hutchinson M.I."/>
            <person name="Powell A.J."/>
            <person name="Barry K."/>
            <person name="Miller A.N."/>
            <person name="Grigoriev I.V."/>
            <person name="Debuchy R."/>
            <person name="Gladieux P."/>
            <person name="Thoren M.H."/>
            <person name="Johannesson H."/>
        </authorList>
    </citation>
    <scope>NUCLEOTIDE SEQUENCE</scope>
    <source>
        <strain evidence="2">CBS 508.74</strain>
    </source>
</reference>
<dbReference type="CDD" id="cd00377">
    <property type="entry name" value="ICL_PEPM"/>
    <property type="match status" value="1"/>
</dbReference>
<evidence type="ECO:0000313" key="2">
    <source>
        <dbReference type="EMBL" id="KAK4115019.1"/>
    </source>
</evidence>
<comment type="caution">
    <text evidence="2">The sequence shown here is derived from an EMBL/GenBank/DDBJ whole genome shotgun (WGS) entry which is preliminary data.</text>
</comment>
<dbReference type="PANTHER" id="PTHR42905">
    <property type="entry name" value="PHOSPHOENOLPYRUVATE CARBOXYLASE"/>
    <property type="match status" value="1"/>
</dbReference>
<dbReference type="PROSITE" id="PS00161">
    <property type="entry name" value="ISOCITRATE_LYASE"/>
    <property type="match status" value="1"/>
</dbReference>
<evidence type="ECO:0000256" key="1">
    <source>
        <dbReference type="ARBA" id="ARBA00001050"/>
    </source>
</evidence>
<dbReference type="InterPro" id="IPR039556">
    <property type="entry name" value="ICL/PEPM"/>
</dbReference>
<dbReference type="Proteomes" id="UP001302812">
    <property type="component" value="Unassembled WGS sequence"/>
</dbReference>
<evidence type="ECO:0000313" key="3">
    <source>
        <dbReference type="Proteomes" id="UP001302812"/>
    </source>
</evidence>
<dbReference type="InterPro" id="IPR015813">
    <property type="entry name" value="Pyrv/PenolPyrv_kinase-like_dom"/>
</dbReference>
<gene>
    <name evidence="2" type="ORF">N656DRAFT_787588</name>
</gene>
<keyword evidence="3" id="KW-1185">Reference proteome</keyword>
<dbReference type="AlphaFoldDB" id="A0AAN6TIC0"/>
<protein>
    <submittedName>
        <fullName evidence="2">Phosphoenolpyruvate/pyruvate domain-containing protein</fullName>
    </submittedName>
</protein>
<dbReference type="SUPFAM" id="SSF51621">
    <property type="entry name" value="Phosphoenolpyruvate/pyruvate domain"/>
    <property type="match status" value="1"/>
</dbReference>
<dbReference type="RefSeq" id="XP_064672589.1">
    <property type="nucleotide sequence ID" value="XM_064816619.1"/>
</dbReference>
<dbReference type="Pfam" id="PF13714">
    <property type="entry name" value="PEP_mutase"/>
    <property type="match status" value="1"/>
</dbReference>
<dbReference type="InterPro" id="IPR018523">
    <property type="entry name" value="Isocitrate_lyase_ph_CS"/>
</dbReference>
<dbReference type="Gene3D" id="3.20.20.60">
    <property type="entry name" value="Phosphoenolpyruvate-binding domains"/>
    <property type="match status" value="1"/>
</dbReference>
<dbReference type="PANTHER" id="PTHR42905:SF2">
    <property type="entry name" value="PHOSPHOENOLPYRUVATE CARBOXYLASE FAMILY PROTEIN"/>
    <property type="match status" value="1"/>
</dbReference>
<sequence length="312" mass="32964">MATRAASTLRSYLADPSKTLICPGVQDGLSARVCLEQGFEALYMTGAGTAISTLGMPDLGLTTADDMVRNAGMLASLDRSVPVIADADTGFGGPVMVARTVERYILSGIAGLHIEDQVLSKRCGHLLGKELVDVETFTARIRAADAARKRLSSSVSGASDFVIIARTDALQSLGFDEAVARLKAAVAAGADVAFLEGMRTLDEMRRVVEVMAPTPCLLNMVAGGVTPLIDAAAAREMGYKIVIWPCFAMTAAYLAYRQAAEELKTTGAIKERVGPDGKTVVGGIRDIFELCGLTKCAEFDREMGGKTFEKGV</sequence>